<dbReference type="Pfam" id="PF25944">
    <property type="entry name" value="Beta-barrel_RND"/>
    <property type="match status" value="1"/>
</dbReference>
<evidence type="ECO:0000256" key="2">
    <source>
        <dbReference type="ARBA" id="ARBA00009477"/>
    </source>
</evidence>
<protein>
    <submittedName>
        <fullName evidence="8">Efflux transporter periplasmic adaptor subunit</fullName>
    </submittedName>
</protein>
<evidence type="ECO:0000259" key="6">
    <source>
        <dbReference type="Pfam" id="PF25944"/>
    </source>
</evidence>
<dbReference type="Gene3D" id="1.10.287.470">
    <property type="entry name" value="Helix hairpin bin"/>
    <property type="match status" value="1"/>
</dbReference>
<dbReference type="Proteomes" id="UP000220629">
    <property type="component" value="Unassembled WGS sequence"/>
</dbReference>
<dbReference type="InterPro" id="IPR058625">
    <property type="entry name" value="MdtA-like_BSH"/>
</dbReference>
<feature type="region of interest" description="Disordered" evidence="3">
    <location>
        <begin position="1"/>
        <end position="23"/>
    </location>
</feature>
<evidence type="ECO:0000256" key="1">
    <source>
        <dbReference type="ARBA" id="ARBA00004196"/>
    </source>
</evidence>
<feature type="domain" description="Multidrug resistance protein MdtA-like beta-barrel" evidence="6">
    <location>
        <begin position="241"/>
        <end position="327"/>
    </location>
</feature>
<dbReference type="Pfam" id="PF25917">
    <property type="entry name" value="BSH_RND"/>
    <property type="match status" value="1"/>
</dbReference>
<dbReference type="InterPro" id="IPR058627">
    <property type="entry name" value="MdtA-like_C"/>
</dbReference>
<keyword evidence="4" id="KW-0472">Membrane</keyword>
<dbReference type="InterPro" id="IPR006143">
    <property type="entry name" value="RND_pump_MFP"/>
</dbReference>
<feature type="domain" description="Multidrug resistance protein MdtA-like C-terminal permuted SH3" evidence="7">
    <location>
        <begin position="333"/>
        <end position="390"/>
    </location>
</feature>
<evidence type="ECO:0000259" key="7">
    <source>
        <dbReference type="Pfam" id="PF25967"/>
    </source>
</evidence>
<dbReference type="NCBIfam" id="TIGR01730">
    <property type="entry name" value="RND_mfp"/>
    <property type="match status" value="1"/>
</dbReference>
<dbReference type="InterPro" id="IPR058626">
    <property type="entry name" value="MdtA-like_b-barrel"/>
</dbReference>
<organism evidence="8 9">
    <name type="scientific">Burkholderia gladioli</name>
    <name type="common">Pseudomonas marginata</name>
    <name type="synonym">Phytomonas marginata</name>
    <dbReference type="NCBI Taxonomy" id="28095"/>
    <lineage>
        <taxon>Bacteria</taxon>
        <taxon>Pseudomonadati</taxon>
        <taxon>Pseudomonadota</taxon>
        <taxon>Betaproteobacteria</taxon>
        <taxon>Burkholderiales</taxon>
        <taxon>Burkholderiaceae</taxon>
        <taxon>Burkholderia</taxon>
    </lineage>
</organism>
<dbReference type="GO" id="GO:0030313">
    <property type="term" value="C:cell envelope"/>
    <property type="evidence" value="ECO:0007669"/>
    <property type="project" value="UniProtKB-SubCell"/>
</dbReference>
<dbReference type="GO" id="GO:0046677">
    <property type="term" value="P:response to antibiotic"/>
    <property type="evidence" value="ECO:0007669"/>
    <property type="project" value="TreeGrafter"/>
</dbReference>
<keyword evidence="4" id="KW-0812">Transmembrane</keyword>
<proteinExistence type="inferred from homology"/>
<comment type="subcellular location">
    <subcellularLocation>
        <location evidence="1">Cell envelope</location>
    </subcellularLocation>
</comment>
<feature type="domain" description="Multidrug resistance protein MdtA-like barrel-sandwich hybrid" evidence="5">
    <location>
        <begin position="90"/>
        <end position="222"/>
    </location>
</feature>
<evidence type="ECO:0000259" key="5">
    <source>
        <dbReference type="Pfam" id="PF25917"/>
    </source>
</evidence>
<dbReference type="EMBL" id="PDDY01000004">
    <property type="protein sequence ID" value="PEH38939.1"/>
    <property type="molecule type" value="Genomic_DNA"/>
</dbReference>
<name>A0A2A7S695_BURGA</name>
<dbReference type="PANTHER" id="PTHR30158">
    <property type="entry name" value="ACRA/E-RELATED COMPONENT OF DRUG EFFLUX TRANSPORTER"/>
    <property type="match status" value="1"/>
</dbReference>
<dbReference type="Gene3D" id="2.40.50.100">
    <property type="match status" value="1"/>
</dbReference>
<reference evidence="9" key="1">
    <citation type="submission" date="2017-09" db="EMBL/GenBank/DDBJ databases">
        <title>FDA dAtabase for Regulatory Grade micrObial Sequences (FDA-ARGOS): Supporting development and validation of Infectious Disease Dx tests.</title>
        <authorList>
            <person name="Minogue T."/>
            <person name="Wolcott M."/>
            <person name="Wasieloski L."/>
            <person name="Aguilar W."/>
            <person name="Moore D."/>
            <person name="Tallon L."/>
            <person name="Sadzewicz L."/>
            <person name="Ott S."/>
            <person name="Zhao X."/>
            <person name="Nagaraj S."/>
            <person name="Vavikolanu K."/>
            <person name="Aluvathingal J."/>
            <person name="Nadendla S."/>
            <person name="Sichtig H."/>
        </authorList>
    </citation>
    <scope>NUCLEOTIDE SEQUENCE [LARGE SCALE GENOMIC DNA]</scope>
    <source>
        <strain evidence="9">FDAARGOS_390</strain>
    </source>
</reference>
<evidence type="ECO:0000313" key="9">
    <source>
        <dbReference type="Proteomes" id="UP000220629"/>
    </source>
</evidence>
<evidence type="ECO:0000256" key="3">
    <source>
        <dbReference type="SAM" id="MobiDB-lite"/>
    </source>
</evidence>
<feature type="transmembrane region" description="Helical" evidence="4">
    <location>
        <begin position="28"/>
        <end position="45"/>
    </location>
</feature>
<dbReference type="SUPFAM" id="SSF111369">
    <property type="entry name" value="HlyD-like secretion proteins"/>
    <property type="match status" value="1"/>
</dbReference>
<comment type="caution">
    <text evidence="8">The sequence shown here is derived from an EMBL/GenBank/DDBJ whole genome shotgun (WGS) entry which is preliminary data.</text>
</comment>
<dbReference type="Pfam" id="PF25967">
    <property type="entry name" value="RND-MFP_C"/>
    <property type="match status" value="1"/>
</dbReference>
<dbReference type="GO" id="GO:0022857">
    <property type="term" value="F:transmembrane transporter activity"/>
    <property type="evidence" value="ECO:0007669"/>
    <property type="project" value="InterPro"/>
</dbReference>
<dbReference type="PANTHER" id="PTHR30158:SF24">
    <property type="entry name" value="HLYD FAMILY SECRETION PROTEIN"/>
    <property type="match status" value="1"/>
</dbReference>
<dbReference type="Gene3D" id="2.40.30.170">
    <property type="match status" value="1"/>
</dbReference>
<dbReference type="AlphaFoldDB" id="A0A2A7S695"/>
<sequence length="413" mass="44173">MDTKTRLDEDGPNLRGGRNGGPKGRARALAIAAGIVVIGGGLWFHHAQTGGAGTAAAAPMPPHEVTVSRPLVRDLDTRLGFLGQFSAVDQVELRAQVGGTLTGIHFRDGDVVHKGDLLFTIDSVPYEIRYSQAKAQQQSAAARLVLARQELTRAQDLEHSEAGTRQNTEQRTSELHAAQAALDDADAQVRDARFDLDHCRIVAPFTGRIGRHQVSVGNLIAGSRYASSPTTLLTTIVSLDPIYLDFDMSESDYEAFQRYRGKVSGLPADRVELASGGSTTYDRQGTLDFVDNVLDRSSGTIHARATVPNADGHFTPGEFSRVRVAVTHPAPTLLVPDASVLPNQSEHLVLTVAADGTVVPKQVETGDVRGGLRVIRSGLADSDRVIIDGLPFAAPGSKVKTRDGTIRYAAQPQ</sequence>
<keyword evidence="4" id="KW-1133">Transmembrane helix</keyword>
<comment type="similarity">
    <text evidence="2">Belongs to the membrane fusion protein (MFP) (TC 8.A.1) family.</text>
</comment>
<dbReference type="GO" id="GO:0005886">
    <property type="term" value="C:plasma membrane"/>
    <property type="evidence" value="ECO:0007669"/>
    <property type="project" value="TreeGrafter"/>
</dbReference>
<dbReference type="Gene3D" id="2.40.420.20">
    <property type="match status" value="1"/>
</dbReference>
<accession>A0A2A7S695</accession>
<dbReference type="RefSeq" id="WP_098154253.1">
    <property type="nucleotide sequence ID" value="NZ_CADEQB010000016.1"/>
</dbReference>
<evidence type="ECO:0000313" key="8">
    <source>
        <dbReference type="EMBL" id="PEH38939.1"/>
    </source>
</evidence>
<evidence type="ECO:0000256" key="4">
    <source>
        <dbReference type="SAM" id="Phobius"/>
    </source>
</evidence>
<gene>
    <name evidence="8" type="ORF">CRM94_31925</name>
</gene>